<keyword evidence="8 13" id="KW-0812">Transmembrane</keyword>
<dbReference type="PANTHER" id="PTHR35806:SF1">
    <property type="entry name" value="OXALOACETATE DECARBOXYLASE BETA CHAIN 2"/>
    <property type="match status" value="1"/>
</dbReference>
<comment type="similarity">
    <text evidence="4">Belongs to the GcdB/MmdB/OadB family.</text>
</comment>
<dbReference type="PANTHER" id="PTHR35806">
    <property type="entry name" value="OXALOACETATE DECARBOXYLASE BETA CHAIN 2"/>
    <property type="match status" value="1"/>
</dbReference>
<evidence type="ECO:0000256" key="10">
    <source>
        <dbReference type="ARBA" id="ARBA00022989"/>
    </source>
</evidence>
<organism evidence="14 15">
    <name type="scientific">Salmonella enterica subsp. salamae</name>
    <dbReference type="NCBI Taxonomy" id="59202"/>
    <lineage>
        <taxon>Bacteria</taxon>
        <taxon>Pseudomonadati</taxon>
        <taxon>Pseudomonadota</taxon>
        <taxon>Gammaproteobacteria</taxon>
        <taxon>Enterobacterales</taxon>
        <taxon>Enterobacteriaceae</taxon>
        <taxon>Salmonella</taxon>
    </lineage>
</organism>
<comment type="function">
    <text evidence="2">Catalyzes the decarboxylation of oxaloacetate coupled to Na(+) translocation.</text>
</comment>
<dbReference type="GO" id="GO:0015451">
    <property type="term" value="F:decarboxylation-driven active transmembrane transporter activity"/>
    <property type="evidence" value="ECO:0007669"/>
    <property type="project" value="UniProtKB-EC"/>
</dbReference>
<dbReference type="InterPro" id="IPR005661">
    <property type="entry name" value="OadB_MmdB"/>
</dbReference>
<proteinExistence type="inferred from homology"/>
<dbReference type="EMBL" id="LR134141">
    <property type="protein sequence ID" value="VEA00690.1"/>
    <property type="molecule type" value="Genomic_DNA"/>
</dbReference>
<comment type="cofactor">
    <cofactor evidence="1">
        <name>Na(+)</name>
        <dbReference type="ChEBI" id="CHEBI:29101"/>
    </cofactor>
</comment>
<keyword evidence="10 13" id="KW-1133">Transmembrane helix</keyword>
<keyword evidence="9" id="KW-1278">Translocase</keyword>
<evidence type="ECO:0000256" key="11">
    <source>
        <dbReference type="ARBA" id="ARBA00023136"/>
    </source>
</evidence>
<evidence type="ECO:0000256" key="6">
    <source>
        <dbReference type="ARBA" id="ARBA00011957"/>
    </source>
</evidence>
<feature type="transmembrane region" description="Helical" evidence="13">
    <location>
        <begin position="157"/>
        <end position="181"/>
    </location>
</feature>
<evidence type="ECO:0000313" key="15">
    <source>
        <dbReference type="Proteomes" id="UP000267858"/>
    </source>
</evidence>
<comment type="subcellular location">
    <subcellularLocation>
        <location evidence="3">Cell membrane</location>
        <topology evidence="3">Multi-pass membrane protein</topology>
    </subcellularLocation>
</comment>
<feature type="transmembrane region" description="Helical" evidence="13">
    <location>
        <begin position="223"/>
        <end position="249"/>
    </location>
</feature>
<accession>A0A6D2G4S6</accession>
<reference evidence="14 15" key="1">
    <citation type="submission" date="2018-12" db="EMBL/GenBank/DDBJ databases">
        <authorList>
            <consortium name="Pathogen Informatics"/>
        </authorList>
    </citation>
    <scope>NUCLEOTIDE SEQUENCE [LARGE SCALE GENOMIC DNA]</scope>
    <source>
        <strain evidence="14 15">NCTC5773</strain>
    </source>
</reference>
<feature type="transmembrane region" description="Helical" evidence="13">
    <location>
        <begin position="83"/>
        <end position="108"/>
    </location>
</feature>
<evidence type="ECO:0000256" key="12">
    <source>
        <dbReference type="ARBA" id="ARBA00048176"/>
    </source>
</evidence>
<evidence type="ECO:0000256" key="8">
    <source>
        <dbReference type="ARBA" id="ARBA00022692"/>
    </source>
</evidence>
<evidence type="ECO:0000256" key="4">
    <source>
        <dbReference type="ARBA" id="ARBA00010924"/>
    </source>
</evidence>
<gene>
    <name evidence="14" type="primary">oadB</name>
    <name evidence="14" type="ORF">NCTC5773_00668</name>
</gene>
<dbReference type="GO" id="GO:0005886">
    <property type="term" value="C:plasma membrane"/>
    <property type="evidence" value="ECO:0007669"/>
    <property type="project" value="UniProtKB-SubCell"/>
</dbReference>
<sequence>MFGLPANEAASIATIGGADGPMVLFASLILAPNLFVPIAIIAYLYLSLTYAGYPYLVRLLVPKKYRGMEVDIEYPTVSKKAKFIFTICACLLLCLLLPVAAPLILSFFLGIAIKEAEIEPFQKLLESTMTYMATLFLGLLLGTLCEAQTILDPKVGIILILGIGALAISAVGALLGGWFIWLVSKGRYNPAIGIAGVSCLPTTAKIAQKEVSHENPYAVVLPLAMGAGVSGLIVSAIATGIFISTLFLLK</sequence>
<evidence type="ECO:0000256" key="5">
    <source>
        <dbReference type="ARBA" id="ARBA00011869"/>
    </source>
</evidence>
<dbReference type="EC" id="7.2.4.2" evidence="6"/>
<evidence type="ECO:0000256" key="7">
    <source>
        <dbReference type="ARBA" id="ARBA00022475"/>
    </source>
</evidence>
<keyword evidence="11 13" id="KW-0472">Membrane</keyword>
<keyword evidence="7" id="KW-1003">Cell membrane</keyword>
<dbReference type="PRINTS" id="PR00173">
    <property type="entry name" value="EDTRNSPORT"/>
</dbReference>
<feature type="transmembrane region" description="Helical" evidence="13">
    <location>
        <begin position="34"/>
        <end position="56"/>
    </location>
</feature>
<name>A0A6D2G4S6_SALER</name>
<dbReference type="Pfam" id="PF03977">
    <property type="entry name" value="OAD_beta"/>
    <property type="match status" value="1"/>
</dbReference>
<dbReference type="GO" id="GO:0016829">
    <property type="term" value="F:lyase activity"/>
    <property type="evidence" value="ECO:0007669"/>
    <property type="project" value="UniProtKB-KW"/>
</dbReference>
<comment type="subunit">
    <text evidence="5">Heterotrimer of an alpha, a beta and a gamma subunit.</text>
</comment>
<evidence type="ECO:0000256" key="9">
    <source>
        <dbReference type="ARBA" id="ARBA00022967"/>
    </source>
</evidence>
<dbReference type="AlphaFoldDB" id="A0A6D2G4S6"/>
<comment type="catalytic activity">
    <reaction evidence="12">
        <text>oxaloacetate + 2 Na(+)(in) + H(+) = pyruvate + 2 Na(+)(out) + CO2</text>
        <dbReference type="Rhea" id="RHEA:57724"/>
        <dbReference type="ChEBI" id="CHEBI:15361"/>
        <dbReference type="ChEBI" id="CHEBI:15378"/>
        <dbReference type="ChEBI" id="CHEBI:16452"/>
        <dbReference type="ChEBI" id="CHEBI:16526"/>
        <dbReference type="ChEBI" id="CHEBI:29101"/>
        <dbReference type="EC" id="7.2.4.2"/>
    </reaction>
</comment>
<protein>
    <recommendedName>
        <fullName evidence="6">oxaloacetate decarboxylase (Na(+) extruding)</fullName>
        <ecNumber evidence="6">7.2.4.2</ecNumber>
    </recommendedName>
</protein>
<evidence type="ECO:0000256" key="2">
    <source>
        <dbReference type="ARBA" id="ARBA00003002"/>
    </source>
</evidence>
<evidence type="ECO:0000256" key="13">
    <source>
        <dbReference type="SAM" id="Phobius"/>
    </source>
</evidence>
<evidence type="ECO:0000256" key="3">
    <source>
        <dbReference type="ARBA" id="ARBA00004651"/>
    </source>
</evidence>
<evidence type="ECO:0000313" key="14">
    <source>
        <dbReference type="EMBL" id="VEA00690.1"/>
    </source>
</evidence>
<feature type="transmembrane region" description="Helical" evidence="13">
    <location>
        <begin position="128"/>
        <end position="145"/>
    </location>
</feature>
<evidence type="ECO:0000256" key="1">
    <source>
        <dbReference type="ARBA" id="ARBA00001959"/>
    </source>
</evidence>
<dbReference type="Proteomes" id="UP000267858">
    <property type="component" value="Chromosome"/>
</dbReference>
<keyword evidence="14" id="KW-0456">Lyase</keyword>
<dbReference type="GO" id="GO:0006814">
    <property type="term" value="P:sodium ion transport"/>
    <property type="evidence" value="ECO:0007669"/>
    <property type="project" value="InterPro"/>
</dbReference>